<evidence type="ECO:0000313" key="3">
    <source>
        <dbReference type="EMBL" id="KAK4459394.1"/>
    </source>
</evidence>
<name>A0AAV9HEU7_9PEZI</name>
<feature type="region of interest" description="Disordered" evidence="1">
    <location>
        <begin position="1"/>
        <end position="60"/>
    </location>
</feature>
<feature type="compositionally biased region" description="Basic and acidic residues" evidence="1">
    <location>
        <begin position="94"/>
        <end position="105"/>
    </location>
</feature>
<reference evidence="3" key="2">
    <citation type="submission" date="2023-06" db="EMBL/GenBank/DDBJ databases">
        <authorList>
            <consortium name="Lawrence Berkeley National Laboratory"/>
            <person name="Mondo S.J."/>
            <person name="Hensen N."/>
            <person name="Bonometti L."/>
            <person name="Westerberg I."/>
            <person name="Brannstrom I.O."/>
            <person name="Guillou S."/>
            <person name="Cros-Aarteil S."/>
            <person name="Calhoun S."/>
            <person name="Haridas S."/>
            <person name="Kuo A."/>
            <person name="Pangilinan J."/>
            <person name="Riley R."/>
            <person name="Labutti K."/>
            <person name="Andreopoulos B."/>
            <person name="Lipzen A."/>
            <person name="Chen C."/>
            <person name="Yanf M."/>
            <person name="Daum C."/>
            <person name="Ng V."/>
            <person name="Clum A."/>
            <person name="Steindorff A."/>
            <person name="Ohm R."/>
            <person name="Martin F."/>
            <person name="Silar P."/>
            <person name="Natvig D."/>
            <person name="Lalanne C."/>
            <person name="Gautier V."/>
            <person name="Ament-Velasquez S.L."/>
            <person name="Kruys A."/>
            <person name="Hutchinson M.I."/>
            <person name="Powell A.J."/>
            <person name="Barry K."/>
            <person name="Miller A.N."/>
            <person name="Grigoriev I.V."/>
            <person name="Debuchy R."/>
            <person name="Gladieux P."/>
            <person name="Thoren M.H."/>
            <person name="Johannesson H."/>
        </authorList>
    </citation>
    <scope>NUCLEOTIDE SEQUENCE</scope>
    <source>
        <strain evidence="3">PSN324</strain>
    </source>
</reference>
<proteinExistence type="predicted"/>
<dbReference type="InterPro" id="IPR046497">
    <property type="entry name" value="DUF6590"/>
</dbReference>
<dbReference type="PANTHER" id="PTHR35391">
    <property type="entry name" value="C2H2-TYPE DOMAIN-CONTAINING PROTEIN-RELATED"/>
    <property type="match status" value="1"/>
</dbReference>
<feature type="compositionally biased region" description="Low complexity" evidence="1">
    <location>
        <begin position="41"/>
        <end position="52"/>
    </location>
</feature>
<reference evidence="3" key="1">
    <citation type="journal article" date="2023" name="Mol. Phylogenet. Evol.">
        <title>Genome-scale phylogeny and comparative genomics of the fungal order Sordariales.</title>
        <authorList>
            <person name="Hensen N."/>
            <person name="Bonometti L."/>
            <person name="Westerberg I."/>
            <person name="Brannstrom I.O."/>
            <person name="Guillou S."/>
            <person name="Cros-Aarteil S."/>
            <person name="Calhoun S."/>
            <person name="Haridas S."/>
            <person name="Kuo A."/>
            <person name="Mondo S."/>
            <person name="Pangilinan J."/>
            <person name="Riley R."/>
            <person name="LaButti K."/>
            <person name="Andreopoulos B."/>
            <person name="Lipzen A."/>
            <person name="Chen C."/>
            <person name="Yan M."/>
            <person name="Daum C."/>
            <person name="Ng V."/>
            <person name="Clum A."/>
            <person name="Steindorff A."/>
            <person name="Ohm R.A."/>
            <person name="Martin F."/>
            <person name="Silar P."/>
            <person name="Natvig D.O."/>
            <person name="Lalanne C."/>
            <person name="Gautier V."/>
            <person name="Ament-Velasquez S.L."/>
            <person name="Kruys A."/>
            <person name="Hutchinson M.I."/>
            <person name="Powell A.J."/>
            <person name="Barry K."/>
            <person name="Miller A.N."/>
            <person name="Grigoriev I.V."/>
            <person name="Debuchy R."/>
            <person name="Gladieux P."/>
            <person name="Hiltunen Thoren M."/>
            <person name="Johannesson H."/>
        </authorList>
    </citation>
    <scope>NUCLEOTIDE SEQUENCE</scope>
    <source>
        <strain evidence="3">PSN324</strain>
    </source>
</reference>
<evidence type="ECO:0000259" key="2">
    <source>
        <dbReference type="Pfam" id="PF20233"/>
    </source>
</evidence>
<dbReference type="EMBL" id="MU865038">
    <property type="protein sequence ID" value="KAK4459394.1"/>
    <property type="molecule type" value="Genomic_DNA"/>
</dbReference>
<comment type="caution">
    <text evidence="3">The sequence shown here is derived from an EMBL/GenBank/DDBJ whole genome shotgun (WGS) entry which is preliminary data.</text>
</comment>
<gene>
    <name evidence="3" type="ORF">QBC42DRAFT_274546</name>
</gene>
<dbReference type="AlphaFoldDB" id="A0AAV9HEU7"/>
<accession>A0AAV9HEU7</accession>
<keyword evidence="4" id="KW-1185">Reference proteome</keyword>
<protein>
    <recommendedName>
        <fullName evidence="2">DUF6590 domain-containing protein</fullName>
    </recommendedName>
</protein>
<dbReference type="PANTHER" id="PTHR35391:SF5">
    <property type="entry name" value="DUF6590 DOMAIN-CONTAINING PROTEIN"/>
    <property type="match status" value="1"/>
</dbReference>
<feature type="region of interest" description="Disordered" evidence="1">
    <location>
        <begin position="94"/>
        <end position="150"/>
    </location>
</feature>
<evidence type="ECO:0000256" key="1">
    <source>
        <dbReference type="SAM" id="MobiDB-lite"/>
    </source>
</evidence>
<evidence type="ECO:0000313" key="4">
    <source>
        <dbReference type="Proteomes" id="UP001321749"/>
    </source>
</evidence>
<sequence length="331" mass="37941">MAVATELMSPSREEVTDDDNSTYSATANGSPKWVSNIDTANNNNNNNNHNGNSHPEYAPPTKEYSFQWQWDANDMDYVRVDEDGNKHYYTEYQKGERSVATREDAEGGNTSPKALVRQSSMPRSPRRRSTQDSNTSIPRSITRSPVQSLPPWAGPLDERFQVVAKPKRFFSVGRIFKTVWFEPGWKEPSRSPTTRDWQEDIEGYFREKPIAKYRWFVVVRRRLHHSVCFSIGTYGGKSSTNPNKAARGRDMDYVVLHKSSVPPARPYPEEKITREPVAVIIEDEEQYISPIARLDCGRIYTVEDNLKVMKVGRVHPASLPTLEQYYKDSVL</sequence>
<feature type="compositionally biased region" description="Polar residues" evidence="1">
    <location>
        <begin position="131"/>
        <end position="147"/>
    </location>
</feature>
<dbReference type="Proteomes" id="UP001321749">
    <property type="component" value="Unassembled WGS sequence"/>
</dbReference>
<feature type="domain" description="DUF6590" evidence="2">
    <location>
        <begin position="167"/>
        <end position="323"/>
    </location>
</feature>
<organism evidence="3 4">
    <name type="scientific">Cladorrhinum samala</name>
    <dbReference type="NCBI Taxonomy" id="585594"/>
    <lineage>
        <taxon>Eukaryota</taxon>
        <taxon>Fungi</taxon>
        <taxon>Dikarya</taxon>
        <taxon>Ascomycota</taxon>
        <taxon>Pezizomycotina</taxon>
        <taxon>Sordariomycetes</taxon>
        <taxon>Sordariomycetidae</taxon>
        <taxon>Sordariales</taxon>
        <taxon>Podosporaceae</taxon>
        <taxon>Cladorrhinum</taxon>
    </lineage>
</organism>
<dbReference type="Pfam" id="PF20233">
    <property type="entry name" value="DUF6590"/>
    <property type="match status" value="1"/>
</dbReference>